<dbReference type="Pfam" id="PF07690">
    <property type="entry name" value="MFS_1"/>
    <property type="match status" value="1"/>
</dbReference>
<dbReference type="Gene3D" id="1.20.1250.20">
    <property type="entry name" value="MFS general substrate transporter like domains"/>
    <property type="match status" value="2"/>
</dbReference>
<dbReference type="InterPro" id="IPR020846">
    <property type="entry name" value="MFS_dom"/>
</dbReference>
<feature type="transmembrane region" description="Helical" evidence="11">
    <location>
        <begin position="305"/>
        <end position="326"/>
    </location>
</feature>
<dbReference type="FunFam" id="1.20.1250.20:FF:000001">
    <property type="entry name" value="Dicarboxylate MFS transporter"/>
    <property type="match status" value="1"/>
</dbReference>
<evidence type="ECO:0000256" key="3">
    <source>
        <dbReference type="ARBA" id="ARBA00022448"/>
    </source>
</evidence>
<keyword evidence="14" id="KW-1185">Reference proteome</keyword>
<keyword evidence="6" id="KW-0769">Symport</keyword>
<dbReference type="AlphaFoldDB" id="A0A9X2HLT6"/>
<organism evidence="13 14">
    <name type="scientific">Rothia santali</name>
    <dbReference type="NCBI Taxonomy" id="2949643"/>
    <lineage>
        <taxon>Bacteria</taxon>
        <taxon>Bacillati</taxon>
        <taxon>Actinomycetota</taxon>
        <taxon>Actinomycetes</taxon>
        <taxon>Micrococcales</taxon>
        <taxon>Micrococcaceae</taxon>
        <taxon>Rothia</taxon>
    </lineage>
</organism>
<evidence type="ECO:0000256" key="8">
    <source>
        <dbReference type="ARBA" id="ARBA00023136"/>
    </source>
</evidence>
<feature type="transmembrane region" description="Helical" evidence="11">
    <location>
        <begin position="161"/>
        <end position="182"/>
    </location>
</feature>
<dbReference type="SUPFAM" id="SSF103473">
    <property type="entry name" value="MFS general substrate transporter"/>
    <property type="match status" value="1"/>
</dbReference>
<dbReference type="PANTHER" id="PTHR43528">
    <property type="entry name" value="ALPHA-KETOGLUTARATE PERMEASE"/>
    <property type="match status" value="1"/>
</dbReference>
<evidence type="ECO:0000256" key="9">
    <source>
        <dbReference type="ARBA" id="ARBA00037295"/>
    </source>
</evidence>
<keyword evidence="4" id="KW-1003">Cell membrane</keyword>
<feature type="transmembrane region" description="Helical" evidence="11">
    <location>
        <begin position="370"/>
        <end position="391"/>
    </location>
</feature>
<dbReference type="PANTHER" id="PTHR43528:SF1">
    <property type="entry name" value="ALPHA-KETOGLUTARATE PERMEASE"/>
    <property type="match status" value="1"/>
</dbReference>
<evidence type="ECO:0000256" key="6">
    <source>
        <dbReference type="ARBA" id="ARBA00022847"/>
    </source>
</evidence>
<name>A0A9X2HLT6_9MICC</name>
<comment type="subcellular location">
    <subcellularLocation>
        <location evidence="1">Cell membrane</location>
        <topology evidence="1">Multi-pass membrane protein</topology>
    </subcellularLocation>
</comment>
<dbReference type="InterPro" id="IPR051084">
    <property type="entry name" value="H+-coupled_symporters"/>
</dbReference>
<dbReference type="InterPro" id="IPR036259">
    <property type="entry name" value="MFS_trans_sf"/>
</dbReference>
<dbReference type="InterPro" id="IPR011701">
    <property type="entry name" value="MFS"/>
</dbReference>
<feature type="transmembrane region" description="Helical" evidence="11">
    <location>
        <begin position="56"/>
        <end position="80"/>
    </location>
</feature>
<comment type="caution">
    <text evidence="13">The sequence shown here is derived from an EMBL/GenBank/DDBJ whole genome shotgun (WGS) entry which is preliminary data.</text>
</comment>
<feature type="transmembrane region" description="Helical" evidence="11">
    <location>
        <begin position="231"/>
        <end position="258"/>
    </location>
</feature>
<accession>A0A9X2HLT6</accession>
<feature type="transmembrane region" description="Helical" evidence="11">
    <location>
        <begin position="194"/>
        <end position="210"/>
    </location>
</feature>
<dbReference type="GO" id="GO:0005886">
    <property type="term" value="C:plasma membrane"/>
    <property type="evidence" value="ECO:0007669"/>
    <property type="project" value="UniProtKB-SubCell"/>
</dbReference>
<dbReference type="EMBL" id="JANAFB010000071">
    <property type="protein sequence ID" value="MCP3427278.1"/>
    <property type="molecule type" value="Genomic_DNA"/>
</dbReference>
<comment type="similarity">
    <text evidence="2">Belongs to the major facilitator superfamily. Metabolite:H+ Symporter (MHS) family (TC 2.A.1.6) family.</text>
</comment>
<feature type="domain" description="Major facilitator superfamily (MFS) profile" evidence="12">
    <location>
        <begin position="19"/>
        <end position="421"/>
    </location>
</feature>
<evidence type="ECO:0000256" key="5">
    <source>
        <dbReference type="ARBA" id="ARBA00022692"/>
    </source>
</evidence>
<sequence>MSTVTPAPTPAQLTAARKAVVSSSIGNALEWFDIIVYASFAVIIQKNFFPSDDPTVGLIITFAGFAVSYLIRPLGALVLGSYADRNGRKKGLTLTIFLMLVGTTLMAIAPTTAVIGIAATFIILLSRLIQGFSAGGEFGTATTFLVETAPHRKAFYASWQVTSQGISMFLASVFGFVLFTYLTEDQLDSWGWRIPFFFGMLIGPVGWYIRSKLEETSEFTQMKREGSPLKAAFTTHLGRILAATACVGVGTISVYLILYMPTFAVQTLHIPATAGYLGGIVAGVVTMVGVPFIGMLADRIGPARIMTYGAIAALVLAWPLFALIIAVPTVPVFAFVVAVLGVIMAIYFGPLPALMTAIFPAEVRGSGLSIAYNAGVTLMGGFAPLVLTWIGTLYAPGIYYMVIAVISLVGLGFARRKYAMR</sequence>
<dbReference type="Proteomes" id="UP001139502">
    <property type="component" value="Unassembled WGS sequence"/>
</dbReference>
<evidence type="ECO:0000313" key="13">
    <source>
        <dbReference type="EMBL" id="MCP3427278.1"/>
    </source>
</evidence>
<evidence type="ECO:0000259" key="12">
    <source>
        <dbReference type="PROSITE" id="PS50850"/>
    </source>
</evidence>
<protein>
    <recommendedName>
        <fullName evidence="10">Putative proline/betaine transporter</fullName>
    </recommendedName>
</protein>
<evidence type="ECO:0000313" key="14">
    <source>
        <dbReference type="Proteomes" id="UP001139502"/>
    </source>
</evidence>
<feature type="transmembrane region" description="Helical" evidence="11">
    <location>
        <begin position="92"/>
        <end position="125"/>
    </location>
</feature>
<feature type="transmembrane region" description="Helical" evidence="11">
    <location>
        <begin position="332"/>
        <end position="358"/>
    </location>
</feature>
<feature type="transmembrane region" description="Helical" evidence="11">
    <location>
        <begin position="270"/>
        <end position="293"/>
    </location>
</feature>
<dbReference type="RefSeq" id="WP_254169098.1">
    <property type="nucleotide sequence ID" value="NZ_JANAFB010000071.1"/>
</dbReference>
<keyword evidence="3" id="KW-0813">Transport</keyword>
<reference evidence="13" key="1">
    <citation type="submission" date="2022-06" db="EMBL/GenBank/DDBJ databases">
        <title>Rothia sp. isolated from sandalwood seedling.</title>
        <authorList>
            <person name="Tuikhar N."/>
            <person name="Kirdat K."/>
            <person name="Thorat V."/>
            <person name="Swetha P."/>
            <person name="Padma S."/>
            <person name="Sundararaj R."/>
            <person name="Yadav A."/>
        </authorList>
    </citation>
    <scope>NUCLEOTIDE SEQUENCE</scope>
    <source>
        <strain evidence="13">AR01</strain>
    </source>
</reference>
<evidence type="ECO:0000256" key="11">
    <source>
        <dbReference type="SAM" id="Phobius"/>
    </source>
</evidence>
<evidence type="ECO:0000256" key="1">
    <source>
        <dbReference type="ARBA" id="ARBA00004651"/>
    </source>
</evidence>
<dbReference type="PROSITE" id="PS50850">
    <property type="entry name" value="MFS"/>
    <property type="match status" value="1"/>
</dbReference>
<keyword evidence="7 11" id="KW-1133">Transmembrane helix</keyword>
<keyword evidence="8 11" id="KW-0472">Membrane</keyword>
<evidence type="ECO:0000256" key="2">
    <source>
        <dbReference type="ARBA" id="ARBA00008240"/>
    </source>
</evidence>
<keyword evidence="5 11" id="KW-0812">Transmembrane</keyword>
<gene>
    <name evidence="13" type="ORF">NBM05_15000</name>
</gene>
<evidence type="ECO:0000256" key="4">
    <source>
        <dbReference type="ARBA" id="ARBA00022475"/>
    </source>
</evidence>
<comment type="function">
    <text evidence="9">May be a proton symporter involved in the uptake of osmolytes such as proline and glycine betaine.</text>
</comment>
<evidence type="ECO:0000256" key="10">
    <source>
        <dbReference type="ARBA" id="ARBA00039918"/>
    </source>
</evidence>
<evidence type="ECO:0000256" key="7">
    <source>
        <dbReference type="ARBA" id="ARBA00022989"/>
    </source>
</evidence>
<proteinExistence type="inferred from homology"/>
<feature type="transmembrane region" description="Helical" evidence="11">
    <location>
        <begin position="397"/>
        <end position="414"/>
    </location>
</feature>
<dbReference type="GO" id="GO:0015293">
    <property type="term" value="F:symporter activity"/>
    <property type="evidence" value="ECO:0007669"/>
    <property type="project" value="UniProtKB-KW"/>
</dbReference>